<evidence type="ECO:0000256" key="3">
    <source>
        <dbReference type="ARBA" id="ARBA00022833"/>
    </source>
</evidence>
<evidence type="ECO:0000256" key="4">
    <source>
        <dbReference type="SAM" id="Coils"/>
    </source>
</evidence>
<dbReference type="InterPro" id="IPR058030">
    <property type="entry name" value="TRIM8/14/16/25/29/45/65_CC"/>
</dbReference>
<feature type="coiled-coil region" evidence="4">
    <location>
        <begin position="8"/>
        <end position="74"/>
    </location>
</feature>
<evidence type="ECO:0000256" key="2">
    <source>
        <dbReference type="ARBA" id="ARBA00022771"/>
    </source>
</evidence>
<keyword evidence="3" id="KW-0862">Zinc</keyword>
<dbReference type="PANTHER" id="PTHR25465:SF35">
    <property type="entry name" value="E3 UBIQUITIN_ISG15 LIGASE TRIM25-RELATED"/>
    <property type="match status" value="1"/>
</dbReference>
<evidence type="ECO:0000256" key="1">
    <source>
        <dbReference type="ARBA" id="ARBA00022723"/>
    </source>
</evidence>
<keyword evidence="4" id="KW-0175">Coiled coil</keyword>
<protein>
    <submittedName>
        <fullName evidence="7">FinTRIM family, member 83 isoform X2</fullName>
    </submittedName>
</protein>
<dbReference type="EMBL" id="OY660872">
    <property type="protein sequence ID" value="CAJ1064609.1"/>
    <property type="molecule type" value="Genomic_DNA"/>
</dbReference>
<name>A0AAV1FUN2_XYRNO</name>
<keyword evidence="8" id="KW-1185">Reference proteome</keyword>
<accession>A0AAV1FUN2</accession>
<evidence type="ECO:0000313" key="7">
    <source>
        <dbReference type="EMBL" id="CAJ1064609.1"/>
    </source>
</evidence>
<gene>
    <name evidence="7" type="ORF">XNOV1_A038639</name>
</gene>
<evidence type="ECO:0000313" key="8">
    <source>
        <dbReference type="Proteomes" id="UP001178508"/>
    </source>
</evidence>
<feature type="region of interest" description="Disordered" evidence="5">
    <location>
        <begin position="224"/>
        <end position="246"/>
    </location>
</feature>
<evidence type="ECO:0000259" key="6">
    <source>
        <dbReference type="Pfam" id="PF25600"/>
    </source>
</evidence>
<sequence length="246" mass="28584">MQRLGATQAEIQEKIHDRLKQMEELKQAVDALKNSAQRALQDCEKMFSDMMRSIERMQQEMAKLISSNKKAALKIAVGHTDRLSYEIADLKRRDNEITQLSRTEDHIHFIQTYQMLIAQTEAEELPTVSVNPYFTFDPVTKAVSEMKQHLNEFSNDELVKTAKTVNKMTFCQLDDSKKRRSIENDEQAQVMHKAVPVQEPQHRDDFLKYKVVFCLWSRLTNSDDTSGIPDRKPGRHSRGHRVSHQL</sequence>
<dbReference type="Pfam" id="PF25600">
    <property type="entry name" value="TRIM_CC"/>
    <property type="match status" value="1"/>
</dbReference>
<organism evidence="7 8">
    <name type="scientific">Xyrichtys novacula</name>
    <name type="common">Pearly razorfish</name>
    <name type="synonym">Hemipteronotus novacula</name>
    <dbReference type="NCBI Taxonomy" id="13765"/>
    <lineage>
        <taxon>Eukaryota</taxon>
        <taxon>Metazoa</taxon>
        <taxon>Chordata</taxon>
        <taxon>Craniata</taxon>
        <taxon>Vertebrata</taxon>
        <taxon>Euteleostomi</taxon>
        <taxon>Actinopterygii</taxon>
        <taxon>Neopterygii</taxon>
        <taxon>Teleostei</taxon>
        <taxon>Neoteleostei</taxon>
        <taxon>Acanthomorphata</taxon>
        <taxon>Eupercaria</taxon>
        <taxon>Labriformes</taxon>
        <taxon>Labridae</taxon>
        <taxon>Xyrichtys</taxon>
    </lineage>
</organism>
<feature type="domain" description="TRIM8/14/16/25/29/45/65 coiled-coil region" evidence="6">
    <location>
        <begin position="15"/>
        <end position="155"/>
    </location>
</feature>
<dbReference type="Proteomes" id="UP001178508">
    <property type="component" value="Chromosome 9"/>
</dbReference>
<keyword evidence="1" id="KW-0479">Metal-binding</keyword>
<dbReference type="AlphaFoldDB" id="A0AAV1FUN2"/>
<evidence type="ECO:0000256" key="5">
    <source>
        <dbReference type="SAM" id="MobiDB-lite"/>
    </source>
</evidence>
<reference evidence="7" key="1">
    <citation type="submission" date="2023-08" db="EMBL/GenBank/DDBJ databases">
        <authorList>
            <person name="Alioto T."/>
            <person name="Alioto T."/>
            <person name="Gomez Garrido J."/>
        </authorList>
    </citation>
    <scope>NUCLEOTIDE SEQUENCE</scope>
</reference>
<proteinExistence type="predicted"/>
<dbReference type="GO" id="GO:0008270">
    <property type="term" value="F:zinc ion binding"/>
    <property type="evidence" value="ECO:0007669"/>
    <property type="project" value="UniProtKB-KW"/>
</dbReference>
<dbReference type="InterPro" id="IPR051051">
    <property type="entry name" value="E3_ubiq-ligase_TRIM/RNF"/>
</dbReference>
<keyword evidence="2" id="KW-0863">Zinc-finger</keyword>
<feature type="compositionally biased region" description="Basic residues" evidence="5">
    <location>
        <begin position="233"/>
        <end position="246"/>
    </location>
</feature>
<dbReference type="PANTHER" id="PTHR25465">
    <property type="entry name" value="B-BOX DOMAIN CONTAINING"/>
    <property type="match status" value="1"/>
</dbReference>